<dbReference type="InterPro" id="IPR001680">
    <property type="entry name" value="WD40_rpt"/>
</dbReference>
<dbReference type="GO" id="GO:0071013">
    <property type="term" value="C:catalytic step 2 spliceosome"/>
    <property type="evidence" value="ECO:0007669"/>
    <property type="project" value="TreeGrafter"/>
</dbReference>
<dbReference type="InParanoid" id="A0A1X2H7U7"/>
<dbReference type="FunCoup" id="A0A1X2H7U7">
    <property type="interactions" value="143"/>
</dbReference>
<comment type="caution">
    <text evidence="7">The sequence shown here is derived from an EMBL/GenBank/DDBJ whole genome shotgun (WGS) entry which is preliminary data.</text>
</comment>
<feature type="repeat" description="WD" evidence="6">
    <location>
        <begin position="264"/>
        <end position="296"/>
    </location>
</feature>
<keyword evidence="4" id="KW-0677">Repeat</keyword>
<feature type="repeat" description="WD" evidence="6">
    <location>
        <begin position="96"/>
        <end position="131"/>
    </location>
</feature>
<reference evidence="7 8" key="1">
    <citation type="submission" date="2016-07" db="EMBL/GenBank/DDBJ databases">
        <title>Pervasive Adenine N6-methylation of Active Genes in Fungi.</title>
        <authorList>
            <consortium name="DOE Joint Genome Institute"/>
            <person name="Mondo S.J."/>
            <person name="Dannebaum R.O."/>
            <person name="Kuo R.C."/>
            <person name="Labutti K."/>
            <person name="Haridas S."/>
            <person name="Kuo A."/>
            <person name="Salamov A."/>
            <person name="Ahrendt S.R."/>
            <person name="Lipzen A."/>
            <person name="Sullivan W."/>
            <person name="Andreopoulos W.B."/>
            <person name="Clum A."/>
            <person name="Lindquist E."/>
            <person name="Daum C."/>
            <person name="Ramamoorthy G.K."/>
            <person name="Gryganskyi A."/>
            <person name="Culley D."/>
            <person name="Magnuson J.K."/>
            <person name="James T.Y."/>
            <person name="O'Malley M.A."/>
            <person name="Stajich J.E."/>
            <person name="Spatafora J.W."/>
            <person name="Visel A."/>
            <person name="Grigoriev I.V."/>
        </authorList>
    </citation>
    <scope>NUCLEOTIDE SEQUENCE [LARGE SCALE GENOMIC DNA]</scope>
    <source>
        <strain evidence="7 8">NRRL 2496</strain>
    </source>
</reference>
<protein>
    <submittedName>
        <fullName evidence="7">WD40-repeat-containing domain protein</fullName>
    </submittedName>
</protein>
<dbReference type="Pfam" id="PF00400">
    <property type="entry name" value="WD40"/>
    <property type="match status" value="5"/>
</dbReference>
<sequence length="296" mass="32184">MAPYPTHLDHSIEAHKGPISAIAYNHTGQYCVTGGRDRQVQLWNPVNAFHVFTYQGHSRDVLGVAVAPDNSKIASCGVDRSTLLFDVSSGDIIQRFTGHVERVNCVAFNEDSTVIISGSFDASLKVWDVRSLQTRPIQTMDDAGDSVMSVQIVGVEVIAGSTDGKVRIYDLRMGQLYEDYIGASVTSARLSNDGNCILVSTTDSTARLMDKSNGTLLNEFKGHKHTEFKLDSVISNTDAHVVSGSEDGNLYVWDVLDGKNVTKLESHEGVVTCVDYHPSDTAMVTAGNDGILRVWS</sequence>
<feature type="repeat" description="WD" evidence="6">
    <location>
        <begin position="12"/>
        <end position="44"/>
    </location>
</feature>
<dbReference type="PANTHER" id="PTHR22842:SF3">
    <property type="entry name" value="WD REPEAT DOMAIN-CONTAINING PROTEIN 83"/>
    <property type="match status" value="1"/>
</dbReference>
<evidence type="ECO:0000256" key="3">
    <source>
        <dbReference type="ARBA" id="ARBA00022574"/>
    </source>
</evidence>
<evidence type="ECO:0000256" key="5">
    <source>
        <dbReference type="ARBA" id="ARBA00038145"/>
    </source>
</evidence>
<organism evidence="7 8">
    <name type="scientific">Syncephalastrum racemosum</name>
    <name type="common">Filamentous fungus</name>
    <dbReference type="NCBI Taxonomy" id="13706"/>
    <lineage>
        <taxon>Eukaryota</taxon>
        <taxon>Fungi</taxon>
        <taxon>Fungi incertae sedis</taxon>
        <taxon>Mucoromycota</taxon>
        <taxon>Mucoromycotina</taxon>
        <taxon>Mucoromycetes</taxon>
        <taxon>Mucorales</taxon>
        <taxon>Syncephalastraceae</taxon>
        <taxon>Syncephalastrum</taxon>
    </lineage>
</organism>
<proteinExistence type="inferred from homology"/>
<dbReference type="InterPro" id="IPR051980">
    <property type="entry name" value="WD_repeat_MORG1"/>
</dbReference>
<feature type="repeat" description="WD" evidence="6">
    <location>
        <begin position="241"/>
        <end position="263"/>
    </location>
</feature>
<dbReference type="SMART" id="SM00320">
    <property type="entry name" value="WD40"/>
    <property type="match status" value="7"/>
</dbReference>
<evidence type="ECO:0000256" key="4">
    <source>
        <dbReference type="ARBA" id="ARBA00022737"/>
    </source>
</evidence>
<name>A0A1X2H7U7_SYNRA</name>
<dbReference type="InterPro" id="IPR019775">
    <property type="entry name" value="WD40_repeat_CS"/>
</dbReference>
<dbReference type="PROSITE" id="PS50082">
    <property type="entry name" value="WD_REPEATS_2"/>
    <property type="match status" value="5"/>
</dbReference>
<dbReference type="STRING" id="13706.A0A1X2H7U7"/>
<dbReference type="OMA" id="MCWDIRT"/>
<dbReference type="InterPro" id="IPR020472">
    <property type="entry name" value="WD40_PAC1"/>
</dbReference>
<keyword evidence="2" id="KW-0963">Cytoplasm</keyword>
<keyword evidence="8" id="KW-1185">Reference proteome</keyword>
<evidence type="ECO:0000313" key="8">
    <source>
        <dbReference type="Proteomes" id="UP000242180"/>
    </source>
</evidence>
<gene>
    <name evidence="7" type="ORF">BCR43DRAFT_494293</name>
</gene>
<dbReference type="PRINTS" id="PR00320">
    <property type="entry name" value="GPROTEINBRPT"/>
</dbReference>
<dbReference type="Proteomes" id="UP000242180">
    <property type="component" value="Unassembled WGS sequence"/>
</dbReference>
<dbReference type="Gene3D" id="2.130.10.10">
    <property type="entry name" value="YVTN repeat-like/Quinoprotein amine dehydrogenase"/>
    <property type="match status" value="1"/>
</dbReference>
<dbReference type="PANTHER" id="PTHR22842">
    <property type="entry name" value="WD40 REPEAT PROTEIN"/>
    <property type="match status" value="1"/>
</dbReference>
<evidence type="ECO:0000313" key="7">
    <source>
        <dbReference type="EMBL" id="ORY94602.1"/>
    </source>
</evidence>
<dbReference type="CDD" id="cd00200">
    <property type="entry name" value="WD40"/>
    <property type="match status" value="1"/>
</dbReference>
<comment type="subcellular location">
    <subcellularLocation>
        <location evidence="1">Cytoplasm</location>
    </subcellularLocation>
</comment>
<evidence type="ECO:0000256" key="2">
    <source>
        <dbReference type="ARBA" id="ARBA00022490"/>
    </source>
</evidence>
<evidence type="ECO:0000256" key="6">
    <source>
        <dbReference type="PROSITE-ProRule" id="PRU00221"/>
    </source>
</evidence>
<comment type="similarity">
    <text evidence="5">Belongs to the WD repeat MORG1 family.</text>
</comment>
<dbReference type="SUPFAM" id="SSF50978">
    <property type="entry name" value="WD40 repeat-like"/>
    <property type="match status" value="1"/>
</dbReference>
<dbReference type="PROSITE" id="PS50294">
    <property type="entry name" value="WD_REPEATS_REGION"/>
    <property type="match status" value="3"/>
</dbReference>
<dbReference type="GO" id="GO:0005737">
    <property type="term" value="C:cytoplasm"/>
    <property type="evidence" value="ECO:0007669"/>
    <property type="project" value="UniProtKB-SubCell"/>
</dbReference>
<dbReference type="OrthoDB" id="1068471at2759"/>
<evidence type="ECO:0000256" key="1">
    <source>
        <dbReference type="ARBA" id="ARBA00004496"/>
    </source>
</evidence>
<dbReference type="PROSITE" id="PS00678">
    <property type="entry name" value="WD_REPEATS_1"/>
    <property type="match status" value="2"/>
</dbReference>
<accession>A0A1X2H7U7</accession>
<dbReference type="GO" id="GO:0045292">
    <property type="term" value="P:mRNA cis splicing, via spliceosome"/>
    <property type="evidence" value="ECO:0007669"/>
    <property type="project" value="EnsemblFungi"/>
</dbReference>
<dbReference type="InterPro" id="IPR015943">
    <property type="entry name" value="WD40/YVTN_repeat-like_dom_sf"/>
</dbReference>
<keyword evidence="3 6" id="KW-0853">WD repeat</keyword>
<feature type="repeat" description="WD" evidence="6">
    <location>
        <begin position="54"/>
        <end position="95"/>
    </location>
</feature>
<dbReference type="InterPro" id="IPR036322">
    <property type="entry name" value="WD40_repeat_dom_sf"/>
</dbReference>
<dbReference type="AlphaFoldDB" id="A0A1X2H7U7"/>
<dbReference type="EMBL" id="MCGN01000007">
    <property type="protein sequence ID" value="ORY94602.1"/>
    <property type="molecule type" value="Genomic_DNA"/>
</dbReference>